<name>A0A8J3PZ18_9ACTN</name>
<keyword evidence="10" id="KW-1185">Reference proteome</keyword>
<dbReference type="CDD" id="cd12822">
    <property type="entry name" value="TmCorA-like"/>
    <property type="match status" value="1"/>
</dbReference>
<evidence type="ECO:0000256" key="7">
    <source>
        <dbReference type="ARBA" id="ARBA00023136"/>
    </source>
</evidence>
<feature type="transmembrane region" description="Helical" evidence="8">
    <location>
        <begin position="270"/>
        <end position="288"/>
    </location>
</feature>
<dbReference type="AlphaFoldDB" id="A0A8J3PZ18"/>
<dbReference type="Gene3D" id="1.20.58.340">
    <property type="entry name" value="Magnesium transport protein CorA, transmembrane region"/>
    <property type="match status" value="2"/>
</dbReference>
<dbReference type="Proteomes" id="UP000630097">
    <property type="component" value="Unassembled WGS sequence"/>
</dbReference>
<dbReference type="SUPFAM" id="SSF144083">
    <property type="entry name" value="Magnesium transport protein CorA, transmembrane region"/>
    <property type="match status" value="1"/>
</dbReference>
<dbReference type="GO" id="GO:0015087">
    <property type="term" value="F:cobalt ion transmembrane transporter activity"/>
    <property type="evidence" value="ECO:0007669"/>
    <property type="project" value="TreeGrafter"/>
</dbReference>
<dbReference type="InterPro" id="IPR045861">
    <property type="entry name" value="CorA_cytoplasmic_dom"/>
</dbReference>
<dbReference type="PANTHER" id="PTHR46494:SF1">
    <property type="entry name" value="CORA FAMILY METAL ION TRANSPORTER (EUROFUNG)"/>
    <property type="match status" value="1"/>
</dbReference>
<dbReference type="GO" id="GO:0050897">
    <property type="term" value="F:cobalt ion binding"/>
    <property type="evidence" value="ECO:0007669"/>
    <property type="project" value="TreeGrafter"/>
</dbReference>
<dbReference type="Pfam" id="PF01544">
    <property type="entry name" value="CorA"/>
    <property type="match status" value="1"/>
</dbReference>
<keyword evidence="6 8" id="KW-1133">Transmembrane helix</keyword>
<dbReference type="EMBL" id="BONV01000043">
    <property type="protein sequence ID" value="GIG83749.1"/>
    <property type="molecule type" value="Genomic_DNA"/>
</dbReference>
<evidence type="ECO:0000313" key="9">
    <source>
        <dbReference type="EMBL" id="GIG83749.1"/>
    </source>
</evidence>
<evidence type="ECO:0000256" key="2">
    <source>
        <dbReference type="ARBA" id="ARBA00009765"/>
    </source>
</evidence>
<keyword evidence="5 8" id="KW-0812">Transmembrane</keyword>
<evidence type="ECO:0000256" key="5">
    <source>
        <dbReference type="ARBA" id="ARBA00022692"/>
    </source>
</evidence>
<keyword evidence="3" id="KW-0813">Transport</keyword>
<evidence type="ECO:0000256" key="1">
    <source>
        <dbReference type="ARBA" id="ARBA00004651"/>
    </source>
</evidence>
<dbReference type="InterPro" id="IPR045863">
    <property type="entry name" value="CorA_TM1_TM2"/>
</dbReference>
<dbReference type="GO" id="GO:0005886">
    <property type="term" value="C:plasma membrane"/>
    <property type="evidence" value="ECO:0007669"/>
    <property type="project" value="UniProtKB-SubCell"/>
</dbReference>
<evidence type="ECO:0000256" key="6">
    <source>
        <dbReference type="ARBA" id="ARBA00022989"/>
    </source>
</evidence>
<evidence type="ECO:0000313" key="10">
    <source>
        <dbReference type="Proteomes" id="UP000630097"/>
    </source>
</evidence>
<dbReference type="GO" id="GO:0000287">
    <property type="term" value="F:magnesium ion binding"/>
    <property type="evidence" value="ECO:0007669"/>
    <property type="project" value="TreeGrafter"/>
</dbReference>
<comment type="similarity">
    <text evidence="2">Belongs to the CorA metal ion transporter (MIT) (TC 1.A.35) family.</text>
</comment>
<keyword evidence="4" id="KW-1003">Cell membrane</keyword>
<gene>
    <name evidence="9" type="ORF">Pka01_68760</name>
</gene>
<dbReference type="GO" id="GO:0015095">
    <property type="term" value="F:magnesium ion transmembrane transporter activity"/>
    <property type="evidence" value="ECO:0007669"/>
    <property type="project" value="TreeGrafter"/>
</dbReference>
<accession>A0A8J3PZ18</accession>
<evidence type="ECO:0000256" key="3">
    <source>
        <dbReference type="ARBA" id="ARBA00022448"/>
    </source>
</evidence>
<proteinExistence type="inferred from homology"/>
<feature type="transmembrane region" description="Helical" evidence="8">
    <location>
        <begin position="300"/>
        <end position="320"/>
    </location>
</feature>
<dbReference type="InterPro" id="IPR002523">
    <property type="entry name" value="MgTranspt_CorA/ZnTranspt_ZntB"/>
</dbReference>
<dbReference type="PANTHER" id="PTHR46494">
    <property type="entry name" value="CORA FAMILY METAL ION TRANSPORTER (EUROFUNG)"/>
    <property type="match status" value="1"/>
</dbReference>
<dbReference type="Gene3D" id="3.30.460.20">
    <property type="entry name" value="CorA soluble domain-like"/>
    <property type="match status" value="1"/>
</dbReference>
<comment type="subcellular location">
    <subcellularLocation>
        <location evidence="1">Cell membrane</location>
        <topology evidence="1">Multi-pass membrane protein</topology>
    </subcellularLocation>
</comment>
<evidence type="ECO:0000256" key="8">
    <source>
        <dbReference type="SAM" id="Phobius"/>
    </source>
</evidence>
<dbReference type="SUPFAM" id="SSF143865">
    <property type="entry name" value="CorA soluble domain-like"/>
    <property type="match status" value="1"/>
</dbReference>
<keyword evidence="7 8" id="KW-0472">Membrane</keyword>
<sequence>MLDMGRTRLYRNGKLEAEGFPVADVSEHLKDPSAVVWFDMCEPNEEDLRAITEELGIHELAVEDALQHKQRPKLDVYDSHKFLNVYAVGFDSVSGRLDVAEASAFITPNALVTVRSSPGFEIEEVIRRWDEAPGLTEHGIAFLLYGLLDYAVDTHFDTVEAIDEQIEVLEEGVFGERAITQRDQRRTFEIRKSLVTLRRVVMPMREVVNTLIRRTDEVGDGAMAPYFQDVYDQVLRATEWTESLRDLLSNIREAHLTMQSNKMNLIMKRVTSWAAIIAVPTLITGFYGQNVPFPGFEHSWGFWVSTAAIVLVSAVLYRSFRKRDWL</sequence>
<reference evidence="9 10" key="1">
    <citation type="submission" date="2021-01" db="EMBL/GenBank/DDBJ databases">
        <title>Whole genome shotgun sequence of Planotetraspora kaengkrachanensis NBRC 104272.</title>
        <authorList>
            <person name="Komaki H."/>
            <person name="Tamura T."/>
        </authorList>
    </citation>
    <scope>NUCLEOTIDE SEQUENCE [LARGE SCALE GENOMIC DNA]</scope>
    <source>
        <strain evidence="9 10">NBRC 104272</strain>
    </source>
</reference>
<organism evidence="9 10">
    <name type="scientific">Planotetraspora kaengkrachanensis</name>
    <dbReference type="NCBI Taxonomy" id="575193"/>
    <lineage>
        <taxon>Bacteria</taxon>
        <taxon>Bacillati</taxon>
        <taxon>Actinomycetota</taxon>
        <taxon>Actinomycetes</taxon>
        <taxon>Streptosporangiales</taxon>
        <taxon>Streptosporangiaceae</taxon>
        <taxon>Planotetraspora</taxon>
    </lineage>
</organism>
<comment type="caution">
    <text evidence="9">The sequence shown here is derived from an EMBL/GenBank/DDBJ whole genome shotgun (WGS) entry which is preliminary data.</text>
</comment>
<evidence type="ECO:0000256" key="4">
    <source>
        <dbReference type="ARBA" id="ARBA00022475"/>
    </source>
</evidence>
<protein>
    <submittedName>
        <fullName evidence="9">Magnesium transporter CorA</fullName>
    </submittedName>
</protein>